<dbReference type="HAMAP" id="MF_00213">
    <property type="entry name" value="HypA_HybF"/>
    <property type="match status" value="1"/>
</dbReference>
<dbReference type="Pfam" id="PF01155">
    <property type="entry name" value="HypA"/>
    <property type="match status" value="1"/>
</dbReference>
<accession>A0A379ZTN9</accession>
<dbReference type="EMBL" id="UGYV01000001">
    <property type="protein sequence ID" value="SUI67365.1"/>
    <property type="molecule type" value="Genomic_DNA"/>
</dbReference>
<evidence type="ECO:0000256" key="2">
    <source>
        <dbReference type="ARBA" id="ARBA00022596"/>
    </source>
</evidence>
<sequence length="117" mass="13137">MHEYSIVSALIEQCEQHALANQATHITRVDIKIGVMSGVEPALLHTAFDTFKQDSICHNAQLNMQIQPLVILCNDCQNESILSERTIICPACQSYCTRVLDGEEMLLMQLEMEQDGD</sequence>
<evidence type="ECO:0000256" key="1">
    <source>
        <dbReference type="ARBA" id="ARBA00010748"/>
    </source>
</evidence>
<evidence type="ECO:0000313" key="6">
    <source>
        <dbReference type="EMBL" id="SUI67365.1"/>
    </source>
</evidence>
<feature type="binding site" evidence="5">
    <location>
        <position position="73"/>
    </location>
    <ligand>
        <name>Zn(2+)</name>
        <dbReference type="ChEBI" id="CHEBI:29105"/>
    </ligand>
</feature>
<reference evidence="6 7" key="1">
    <citation type="submission" date="2018-06" db="EMBL/GenBank/DDBJ databases">
        <authorList>
            <consortium name="Pathogen Informatics"/>
            <person name="Doyle S."/>
        </authorList>
    </citation>
    <scope>NUCLEOTIDE SEQUENCE [LARGE SCALE GENOMIC DNA]</scope>
    <source>
        <strain evidence="6 7">NCTC10736</strain>
    </source>
</reference>
<dbReference type="AlphaFoldDB" id="A0A379ZTN9"/>
<dbReference type="InterPro" id="IPR020538">
    <property type="entry name" value="Hydgase_Ni_incorp_HypA/HybF_CS"/>
</dbReference>
<comment type="function">
    <text evidence="5">Involved in the maturation of [NiFe] hydrogenases. Required for nickel insertion into the metal center of the hydrogenase.</text>
</comment>
<evidence type="ECO:0000256" key="3">
    <source>
        <dbReference type="ARBA" id="ARBA00022723"/>
    </source>
</evidence>
<gene>
    <name evidence="5 6" type="primary">hypA</name>
    <name evidence="6" type="ORF">NCTC10736_00925</name>
</gene>
<dbReference type="PIRSF" id="PIRSF004761">
    <property type="entry name" value="Hydrgn_mat_HypA"/>
    <property type="match status" value="1"/>
</dbReference>
<keyword evidence="3 5" id="KW-0479">Metal-binding</keyword>
<evidence type="ECO:0000256" key="4">
    <source>
        <dbReference type="ARBA" id="ARBA00022833"/>
    </source>
</evidence>
<dbReference type="GO" id="GO:0051604">
    <property type="term" value="P:protein maturation"/>
    <property type="evidence" value="ECO:0007669"/>
    <property type="project" value="InterPro"/>
</dbReference>
<dbReference type="PROSITE" id="PS01249">
    <property type="entry name" value="HYPA"/>
    <property type="match status" value="1"/>
</dbReference>
<dbReference type="Proteomes" id="UP000255061">
    <property type="component" value="Unassembled WGS sequence"/>
</dbReference>
<dbReference type="NCBIfam" id="TIGR00100">
    <property type="entry name" value="hypA"/>
    <property type="match status" value="1"/>
</dbReference>
<dbReference type="PANTHER" id="PTHR34535">
    <property type="entry name" value="HYDROGENASE MATURATION FACTOR HYPA"/>
    <property type="match status" value="1"/>
</dbReference>
<name>A0A379ZTN9_9GAMM</name>
<feature type="binding site" evidence="5">
    <location>
        <position position="89"/>
    </location>
    <ligand>
        <name>Zn(2+)</name>
        <dbReference type="ChEBI" id="CHEBI:29105"/>
    </ligand>
</feature>
<comment type="similarity">
    <text evidence="1 5">Belongs to the HypA/HybF family.</text>
</comment>
<dbReference type="PANTHER" id="PTHR34535:SF3">
    <property type="entry name" value="HYDROGENASE MATURATION FACTOR HYPA"/>
    <property type="match status" value="1"/>
</dbReference>
<proteinExistence type="inferred from homology"/>
<keyword evidence="4 5" id="KW-0862">Zinc</keyword>
<organism evidence="6 7">
    <name type="scientific">Shewanella morhuae</name>
    <dbReference type="NCBI Taxonomy" id="365591"/>
    <lineage>
        <taxon>Bacteria</taxon>
        <taxon>Pseudomonadati</taxon>
        <taxon>Pseudomonadota</taxon>
        <taxon>Gammaproteobacteria</taxon>
        <taxon>Alteromonadales</taxon>
        <taxon>Shewanellaceae</taxon>
        <taxon>Shewanella</taxon>
    </lineage>
</organism>
<evidence type="ECO:0000256" key="5">
    <source>
        <dbReference type="HAMAP-Rule" id="MF_00213"/>
    </source>
</evidence>
<dbReference type="InterPro" id="IPR000688">
    <property type="entry name" value="HypA/HybF"/>
</dbReference>
<feature type="binding site" evidence="5">
    <location>
        <position position="76"/>
    </location>
    <ligand>
        <name>Zn(2+)</name>
        <dbReference type="ChEBI" id="CHEBI:29105"/>
    </ligand>
</feature>
<keyword evidence="2 5" id="KW-0533">Nickel</keyword>
<feature type="binding site" evidence="5">
    <location>
        <position position="2"/>
    </location>
    <ligand>
        <name>Ni(2+)</name>
        <dbReference type="ChEBI" id="CHEBI:49786"/>
    </ligand>
</feature>
<evidence type="ECO:0000313" key="7">
    <source>
        <dbReference type="Proteomes" id="UP000255061"/>
    </source>
</evidence>
<dbReference type="Gene3D" id="3.30.2320.80">
    <property type="match status" value="1"/>
</dbReference>
<dbReference type="GO" id="GO:0008270">
    <property type="term" value="F:zinc ion binding"/>
    <property type="evidence" value="ECO:0007669"/>
    <property type="project" value="UniProtKB-UniRule"/>
</dbReference>
<feature type="binding site" evidence="5">
    <location>
        <position position="92"/>
    </location>
    <ligand>
        <name>Zn(2+)</name>
        <dbReference type="ChEBI" id="CHEBI:29105"/>
    </ligand>
</feature>
<protein>
    <recommendedName>
        <fullName evidence="5">Hydrogenase maturation factor HypA</fullName>
    </recommendedName>
</protein>
<dbReference type="GO" id="GO:0016151">
    <property type="term" value="F:nickel cation binding"/>
    <property type="evidence" value="ECO:0007669"/>
    <property type="project" value="UniProtKB-UniRule"/>
</dbReference>
<dbReference type="RefSeq" id="WP_115405570.1">
    <property type="nucleotide sequence ID" value="NZ_UGYV01000001.1"/>
</dbReference>